<dbReference type="AlphaFoldDB" id="A0A7K0EQE3"/>
<keyword evidence="1" id="KW-0472">Membrane</keyword>
<keyword evidence="1" id="KW-1133">Transmembrane helix</keyword>
<organism evidence="2 3">
    <name type="scientific">Larkinella terrae</name>
    <dbReference type="NCBI Taxonomy" id="2025311"/>
    <lineage>
        <taxon>Bacteria</taxon>
        <taxon>Pseudomonadati</taxon>
        <taxon>Bacteroidota</taxon>
        <taxon>Cytophagia</taxon>
        <taxon>Cytophagales</taxon>
        <taxon>Spirosomataceae</taxon>
        <taxon>Larkinella</taxon>
    </lineage>
</organism>
<evidence type="ECO:0000256" key="1">
    <source>
        <dbReference type="SAM" id="Phobius"/>
    </source>
</evidence>
<comment type="caution">
    <text evidence="2">The sequence shown here is derived from an EMBL/GenBank/DDBJ whole genome shotgun (WGS) entry which is preliminary data.</text>
</comment>
<evidence type="ECO:0000313" key="3">
    <source>
        <dbReference type="Proteomes" id="UP000441754"/>
    </source>
</evidence>
<protein>
    <submittedName>
        <fullName evidence="2">DUF2306 domain-containing protein</fullName>
    </submittedName>
</protein>
<sequence>MNILLKIMLIGHISAGFLALLVGIVPMVSKKGSRLHKLTGLVFYWCMAVVCLTAVYLVFFKPSSLFLLFIAILSFYFCFSGRRILRMKKAQTQFTLTDQLAAYLAVGASLVMFGLGVRAVFGWFTTGSISIFGMLYFFFAGILFANARYDVSLIRHPEKARYGKMEWFFGHITRMCGSYIATLTAFATVNTRYLPDHHFLVDIAAWTLPGIIGGMLIGRTIRYYLAKYKLDKVKPKDLRTHGSAGVI</sequence>
<dbReference type="EMBL" id="WJXZ01000012">
    <property type="protein sequence ID" value="MRS63638.1"/>
    <property type="molecule type" value="Genomic_DNA"/>
</dbReference>
<feature type="transmembrane region" description="Helical" evidence="1">
    <location>
        <begin position="6"/>
        <end position="29"/>
    </location>
</feature>
<keyword evidence="1" id="KW-0812">Transmembrane</keyword>
<accession>A0A7K0EQE3</accession>
<feature type="transmembrane region" description="Helical" evidence="1">
    <location>
        <begin position="203"/>
        <end position="225"/>
    </location>
</feature>
<evidence type="ECO:0000313" key="2">
    <source>
        <dbReference type="EMBL" id="MRS63638.1"/>
    </source>
</evidence>
<dbReference type="OrthoDB" id="5984490at2"/>
<dbReference type="RefSeq" id="WP_154176982.1">
    <property type="nucleotide sequence ID" value="NZ_WJXZ01000012.1"/>
</dbReference>
<reference evidence="2 3" key="1">
    <citation type="journal article" date="2018" name="Antonie Van Leeuwenhoek">
        <title>Larkinella terrae sp. nov., isolated from soil on Jeju Island, South Korea.</title>
        <authorList>
            <person name="Ten L.N."/>
            <person name="Jeon J."/>
            <person name="Park S.J."/>
            <person name="Park S."/>
            <person name="Lee S.Y."/>
            <person name="Kim M.K."/>
            <person name="Jung H.Y."/>
        </authorList>
    </citation>
    <scope>NUCLEOTIDE SEQUENCE [LARGE SCALE GENOMIC DNA]</scope>
    <source>
        <strain evidence="2 3">KCTC 52001</strain>
    </source>
</reference>
<feature type="transmembrane region" description="Helical" evidence="1">
    <location>
        <begin position="65"/>
        <end position="85"/>
    </location>
</feature>
<name>A0A7K0EQE3_9BACT</name>
<proteinExistence type="predicted"/>
<feature type="transmembrane region" description="Helical" evidence="1">
    <location>
        <begin position="100"/>
        <end position="121"/>
    </location>
</feature>
<gene>
    <name evidence="2" type="ORF">GJJ30_20220</name>
</gene>
<feature type="transmembrane region" description="Helical" evidence="1">
    <location>
        <begin position="41"/>
        <end position="59"/>
    </location>
</feature>
<feature type="transmembrane region" description="Helical" evidence="1">
    <location>
        <begin position="127"/>
        <end position="147"/>
    </location>
</feature>
<keyword evidence="3" id="KW-1185">Reference proteome</keyword>
<dbReference type="Proteomes" id="UP000441754">
    <property type="component" value="Unassembled WGS sequence"/>
</dbReference>
<feature type="transmembrane region" description="Helical" evidence="1">
    <location>
        <begin position="168"/>
        <end position="191"/>
    </location>
</feature>